<dbReference type="Proteomes" id="UP000291591">
    <property type="component" value="Unassembled WGS sequence"/>
</dbReference>
<dbReference type="SUPFAM" id="SSF51679">
    <property type="entry name" value="Bacterial luciferase-like"/>
    <property type="match status" value="1"/>
</dbReference>
<dbReference type="CDD" id="cd01097">
    <property type="entry name" value="Tetrahydromethanopterin_reductase"/>
    <property type="match status" value="1"/>
</dbReference>
<organism evidence="3 4">
    <name type="scientific">Pseudonocardia sediminis</name>
    <dbReference type="NCBI Taxonomy" id="1397368"/>
    <lineage>
        <taxon>Bacteria</taxon>
        <taxon>Bacillati</taxon>
        <taxon>Actinomycetota</taxon>
        <taxon>Actinomycetes</taxon>
        <taxon>Pseudonocardiales</taxon>
        <taxon>Pseudonocardiaceae</taxon>
        <taxon>Pseudonocardia</taxon>
    </lineage>
</organism>
<reference evidence="3 4" key="1">
    <citation type="submission" date="2019-02" db="EMBL/GenBank/DDBJ databases">
        <title>Sequencing the genomes of 1000 actinobacteria strains.</title>
        <authorList>
            <person name="Klenk H.-P."/>
        </authorList>
    </citation>
    <scope>NUCLEOTIDE SEQUENCE [LARGE SCALE GENOMIC DNA]</scope>
    <source>
        <strain evidence="3 4">DSM 45779</strain>
    </source>
</reference>
<dbReference type="GO" id="GO:0016705">
    <property type="term" value="F:oxidoreductase activity, acting on paired donors, with incorporation or reduction of molecular oxygen"/>
    <property type="evidence" value="ECO:0007669"/>
    <property type="project" value="InterPro"/>
</dbReference>
<dbReference type="Gene3D" id="3.20.20.30">
    <property type="entry name" value="Luciferase-like domain"/>
    <property type="match status" value="1"/>
</dbReference>
<comment type="caution">
    <text evidence="3">The sequence shown here is derived from an EMBL/GenBank/DDBJ whole genome shotgun (WGS) entry which is preliminary data.</text>
</comment>
<gene>
    <name evidence="3" type="ORF">EV383_4096</name>
</gene>
<dbReference type="InterPro" id="IPR050564">
    <property type="entry name" value="F420-G6PD/mer"/>
</dbReference>
<dbReference type="AlphaFoldDB" id="A0A4Q7UZ04"/>
<protein>
    <submittedName>
        <fullName evidence="3">F420-dependent oxidoreductase-like protein</fullName>
    </submittedName>
</protein>
<proteinExistence type="predicted"/>
<dbReference type="InterPro" id="IPR036661">
    <property type="entry name" value="Luciferase-like_sf"/>
</dbReference>
<dbReference type="PANTHER" id="PTHR43244:SF1">
    <property type="entry name" value="5,10-METHYLENETETRAHYDROMETHANOPTERIN REDUCTASE"/>
    <property type="match status" value="1"/>
</dbReference>
<accession>A0A4Q7UZ04</accession>
<keyword evidence="4" id="KW-1185">Reference proteome</keyword>
<feature type="domain" description="Luciferase-like" evidence="2">
    <location>
        <begin position="32"/>
        <end position="345"/>
    </location>
</feature>
<evidence type="ECO:0000259" key="2">
    <source>
        <dbReference type="Pfam" id="PF00296"/>
    </source>
</evidence>
<sequence length="373" mass="39555">MLFGVPHPTGRGWVLLCNSDPVSRPAMRTATTIEASGADWRETVDFVREAEAIGLDVCWVAEAWGSDAPSALGYLAARTERILLGSGVIQVGTRSPVAVAQAALTLADMSQGRFLLGLGPSGPQVIEGLHGVPFSKPLTRTRETVEVIRSAMAGEKISYDGDTVAIPLPGGAGRPMRLSSAPNPDVPIYLATMSPRMLALTGRVADGWLGTSFVPEGSDAYFSHLDAGLADAGRTRADLDVCQGAEVAFAADDDELAAMVAERRKGLAFSLGGMGTASTNFYHDAYSRQGWSEVADAVRERWQAGDRDGAASLVTDEMVLGTTLIGTEERVAARLRTWRDAGVDTVRLYPAGDTLDARLETLARAVDLVRAVH</sequence>
<evidence type="ECO:0000256" key="1">
    <source>
        <dbReference type="ARBA" id="ARBA00023002"/>
    </source>
</evidence>
<name>A0A4Q7UZ04_PSEST</name>
<dbReference type="EMBL" id="SHKL01000001">
    <property type="protein sequence ID" value="RZT87186.1"/>
    <property type="molecule type" value="Genomic_DNA"/>
</dbReference>
<dbReference type="Pfam" id="PF00296">
    <property type="entry name" value="Bac_luciferase"/>
    <property type="match status" value="1"/>
</dbReference>
<keyword evidence="1" id="KW-0560">Oxidoreductase</keyword>
<dbReference type="PANTHER" id="PTHR43244">
    <property type="match status" value="1"/>
</dbReference>
<dbReference type="InterPro" id="IPR011251">
    <property type="entry name" value="Luciferase-like_dom"/>
</dbReference>
<evidence type="ECO:0000313" key="3">
    <source>
        <dbReference type="EMBL" id="RZT87186.1"/>
    </source>
</evidence>
<evidence type="ECO:0000313" key="4">
    <source>
        <dbReference type="Proteomes" id="UP000291591"/>
    </source>
</evidence>